<dbReference type="EMBL" id="CM031840">
    <property type="protein sequence ID" value="KAG6671754.1"/>
    <property type="molecule type" value="Genomic_DNA"/>
</dbReference>
<evidence type="ECO:0008006" key="3">
    <source>
        <dbReference type="Google" id="ProtNLM"/>
    </source>
</evidence>
<sequence>MAKKSWLKDGDQNSKFYHAYLNAKNHKRVKTMCLSDGTVLESPSNIHQAAVDYFTQFLGAERNSLLPTLSDLISPVITPDENLDICKAPTLEEMKDALFSIPIESSPGPDDFGSGFFRFCWNIVKDDLLEAINDFFINSSLPRFYTASFIVLIPKMENPTGFDQFRPISLCSVTYKICAKIIVNRMTNFLVKMIS</sequence>
<dbReference type="InterPro" id="IPR052343">
    <property type="entry name" value="Retrotransposon-Effector_Assoc"/>
</dbReference>
<accession>A0A922A7Q9</accession>
<dbReference type="PANTHER" id="PTHR46890:SF48">
    <property type="entry name" value="RNA-DIRECTED DNA POLYMERASE"/>
    <property type="match status" value="1"/>
</dbReference>
<name>A0A922A7Q9_CARIL</name>
<dbReference type="Proteomes" id="UP000811246">
    <property type="component" value="Chromosome 16"/>
</dbReference>
<dbReference type="PANTHER" id="PTHR46890">
    <property type="entry name" value="NON-LTR RETROLELEMENT REVERSE TRANSCRIPTASE-LIKE PROTEIN-RELATED"/>
    <property type="match status" value="1"/>
</dbReference>
<proteinExistence type="predicted"/>
<evidence type="ECO:0000313" key="2">
    <source>
        <dbReference type="Proteomes" id="UP000811246"/>
    </source>
</evidence>
<gene>
    <name evidence="1" type="ORF">I3842_16G020500</name>
</gene>
<comment type="caution">
    <text evidence="1">The sequence shown here is derived from an EMBL/GenBank/DDBJ whole genome shotgun (WGS) entry which is preliminary data.</text>
</comment>
<organism evidence="1 2">
    <name type="scientific">Carya illinoinensis</name>
    <name type="common">Pecan</name>
    <dbReference type="NCBI Taxonomy" id="32201"/>
    <lineage>
        <taxon>Eukaryota</taxon>
        <taxon>Viridiplantae</taxon>
        <taxon>Streptophyta</taxon>
        <taxon>Embryophyta</taxon>
        <taxon>Tracheophyta</taxon>
        <taxon>Spermatophyta</taxon>
        <taxon>Magnoliopsida</taxon>
        <taxon>eudicotyledons</taxon>
        <taxon>Gunneridae</taxon>
        <taxon>Pentapetalae</taxon>
        <taxon>rosids</taxon>
        <taxon>fabids</taxon>
        <taxon>Fagales</taxon>
        <taxon>Juglandaceae</taxon>
        <taxon>Carya</taxon>
    </lineage>
</organism>
<reference evidence="1" key="1">
    <citation type="submission" date="2021-01" db="EMBL/GenBank/DDBJ databases">
        <authorList>
            <person name="Lovell J.T."/>
            <person name="Bentley N."/>
            <person name="Bhattarai G."/>
            <person name="Jenkins J.W."/>
            <person name="Sreedasyam A."/>
            <person name="Alarcon Y."/>
            <person name="Bock C."/>
            <person name="Boston L."/>
            <person name="Carlson J."/>
            <person name="Cervantes K."/>
            <person name="Clermont K."/>
            <person name="Krom N."/>
            <person name="Kubenka K."/>
            <person name="Mamidi S."/>
            <person name="Mattison C."/>
            <person name="Monteros M."/>
            <person name="Pisani C."/>
            <person name="Plott C."/>
            <person name="Rajasekar S."/>
            <person name="Rhein H.S."/>
            <person name="Rohla C."/>
            <person name="Song M."/>
            <person name="Hilaire R.S."/>
            <person name="Shu S."/>
            <person name="Wells L."/>
            <person name="Wang X."/>
            <person name="Webber J."/>
            <person name="Heerema R.J."/>
            <person name="Klein P."/>
            <person name="Conner P."/>
            <person name="Grauke L."/>
            <person name="Grimwood J."/>
            <person name="Schmutz J."/>
            <person name="Randall J.J."/>
        </authorList>
    </citation>
    <scope>NUCLEOTIDE SEQUENCE</scope>
    <source>
        <tissue evidence="1">Leaf</tissue>
    </source>
</reference>
<dbReference type="AlphaFoldDB" id="A0A922A7Q9"/>
<evidence type="ECO:0000313" key="1">
    <source>
        <dbReference type="EMBL" id="KAG6671754.1"/>
    </source>
</evidence>
<protein>
    <recommendedName>
        <fullName evidence="3">Reverse transcriptase domain-containing protein</fullName>
    </recommendedName>
</protein>